<dbReference type="AlphaFoldDB" id="A0A4Y7K3X3"/>
<reference evidence="1 2" key="1">
    <citation type="journal article" date="2018" name="Science">
        <title>The opium poppy genome and morphinan production.</title>
        <authorList>
            <person name="Guo L."/>
            <person name="Winzer T."/>
            <person name="Yang X."/>
            <person name="Li Y."/>
            <person name="Ning Z."/>
            <person name="He Z."/>
            <person name="Teodor R."/>
            <person name="Lu Y."/>
            <person name="Bowser T.A."/>
            <person name="Graham I.A."/>
            <person name="Ye K."/>
        </authorList>
    </citation>
    <scope>NUCLEOTIDE SEQUENCE [LARGE SCALE GENOMIC DNA]</scope>
    <source>
        <strain evidence="2">cv. HN1</strain>
        <tissue evidence="1">Leaves</tissue>
    </source>
</reference>
<evidence type="ECO:0000313" key="2">
    <source>
        <dbReference type="Proteomes" id="UP000316621"/>
    </source>
</evidence>
<dbReference type="EMBL" id="CM010720">
    <property type="protein sequence ID" value="RZC67526.1"/>
    <property type="molecule type" value="Genomic_DNA"/>
</dbReference>
<organism evidence="1 2">
    <name type="scientific">Papaver somniferum</name>
    <name type="common">Opium poppy</name>
    <dbReference type="NCBI Taxonomy" id="3469"/>
    <lineage>
        <taxon>Eukaryota</taxon>
        <taxon>Viridiplantae</taxon>
        <taxon>Streptophyta</taxon>
        <taxon>Embryophyta</taxon>
        <taxon>Tracheophyta</taxon>
        <taxon>Spermatophyta</taxon>
        <taxon>Magnoliopsida</taxon>
        <taxon>Ranunculales</taxon>
        <taxon>Papaveraceae</taxon>
        <taxon>Papaveroideae</taxon>
        <taxon>Papaver</taxon>
    </lineage>
</organism>
<accession>A0A4Y7K3X3</accession>
<gene>
    <name evidence="1" type="ORF">C5167_011202</name>
</gene>
<dbReference type="Gramene" id="RZC67526">
    <property type="protein sequence ID" value="RZC67526"/>
    <property type="gene ID" value="C5167_011202"/>
</dbReference>
<keyword evidence="2" id="KW-1185">Reference proteome</keyword>
<proteinExistence type="predicted"/>
<evidence type="ECO:0000313" key="1">
    <source>
        <dbReference type="EMBL" id="RZC67526.1"/>
    </source>
</evidence>
<dbReference type="Proteomes" id="UP000316621">
    <property type="component" value="Chromosome 6"/>
</dbReference>
<name>A0A4Y7K3X3_PAPSO</name>
<sequence>MADVKYVINNDFPAAIARFAKELISILEEARQKVILSWHQWGAGHLLLHQIAATDSFT</sequence>
<protein>
    <submittedName>
        <fullName evidence="1">Uncharacterized protein</fullName>
    </submittedName>
</protein>